<dbReference type="OrthoDB" id="411145at2759"/>
<comment type="caution">
    <text evidence="2">The sequence shown here is derived from an EMBL/GenBank/DDBJ whole genome shotgun (WGS) entry which is preliminary data.</text>
</comment>
<dbReference type="Proteomes" id="UP000244722">
    <property type="component" value="Unassembled WGS sequence"/>
</dbReference>
<reference evidence="2 3" key="1">
    <citation type="submission" date="2017-04" db="EMBL/GenBank/DDBJ databases">
        <title>Draft genome sequence of Tuber borchii Vittad., a whitish edible truffle.</title>
        <authorList>
            <consortium name="DOE Joint Genome Institute"/>
            <person name="Murat C."/>
            <person name="Kuo A."/>
            <person name="Barry K.W."/>
            <person name="Clum A."/>
            <person name="Dockter R.B."/>
            <person name="Fauchery L."/>
            <person name="Iotti M."/>
            <person name="Kohler A."/>
            <person name="Labutti K."/>
            <person name="Lindquist E.A."/>
            <person name="Lipzen A."/>
            <person name="Ohm R.A."/>
            <person name="Wang M."/>
            <person name="Grigoriev I.V."/>
            <person name="Zambonelli A."/>
            <person name="Martin F.M."/>
        </authorList>
    </citation>
    <scope>NUCLEOTIDE SEQUENCE [LARGE SCALE GENOMIC DNA]</scope>
    <source>
        <strain evidence="2 3">Tbo3840</strain>
    </source>
</reference>
<accession>A0A2T6ZRH4</accession>
<organism evidence="2 3">
    <name type="scientific">Tuber borchii</name>
    <name type="common">White truffle</name>
    <dbReference type="NCBI Taxonomy" id="42251"/>
    <lineage>
        <taxon>Eukaryota</taxon>
        <taxon>Fungi</taxon>
        <taxon>Dikarya</taxon>
        <taxon>Ascomycota</taxon>
        <taxon>Pezizomycotina</taxon>
        <taxon>Pezizomycetes</taxon>
        <taxon>Pezizales</taxon>
        <taxon>Tuberaceae</taxon>
        <taxon>Tuber</taxon>
    </lineage>
</organism>
<dbReference type="Pfam" id="PF02958">
    <property type="entry name" value="EcKL"/>
    <property type="match status" value="1"/>
</dbReference>
<keyword evidence="2" id="KW-0418">Kinase</keyword>
<name>A0A2T6ZRH4_TUBBO</name>
<evidence type="ECO:0000259" key="1">
    <source>
        <dbReference type="SMART" id="SM00587"/>
    </source>
</evidence>
<proteinExistence type="predicted"/>
<dbReference type="PANTHER" id="PTHR11012">
    <property type="entry name" value="PROTEIN KINASE-LIKE DOMAIN-CONTAINING"/>
    <property type="match status" value="1"/>
</dbReference>
<dbReference type="InterPro" id="IPR015897">
    <property type="entry name" value="CHK_kinase-like"/>
</dbReference>
<dbReference type="PANTHER" id="PTHR11012:SF30">
    <property type="entry name" value="PROTEIN KINASE-LIKE DOMAIN-CONTAINING"/>
    <property type="match status" value="1"/>
</dbReference>
<dbReference type="GO" id="GO:0016301">
    <property type="term" value="F:kinase activity"/>
    <property type="evidence" value="ECO:0007669"/>
    <property type="project" value="UniProtKB-KW"/>
</dbReference>
<keyword evidence="2" id="KW-0808">Transferase</keyword>
<dbReference type="AlphaFoldDB" id="A0A2T6ZRH4"/>
<feature type="non-terminal residue" evidence="2">
    <location>
        <position position="334"/>
    </location>
</feature>
<evidence type="ECO:0000313" key="3">
    <source>
        <dbReference type="Proteomes" id="UP000244722"/>
    </source>
</evidence>
<sequence>LTSLWSNYGYIHRVTLTTPSNPTPTPCILKHIRPPSASSCHATESHLRKLISYRVERYFYTNLSRLLPSDTTKVASRYDVAGEHIDDALLLEDLTRGFPLRAPHTLPLSKTQSVIRWLAGFHATFWNHTDIPLIPSPNEVREPDTAEGVWAQGGYWYLATRSEEYASLEDSQEEEYAWLTPYALPVAEKLKTETLGRTLLHGDVKGANILFSKTVPRDDAQQEVKCALYDFQYIGSGLGVVDLAYFLGTTVDERDLRGSEKEEGLLRLYFEEVESVLKERGMVMGGYTWEALVQQWEWALVDWMRFMAGWGCWGNSGWVERRAKEICARWGREG</sequence>
<dbReference type="InterPro" id="IPR004119">
    <property type="entry name" value="EcKL"/>
</dbReference>
<dbReference type="InterPro" id="IPR011009">
    <property type="entry name" value="Kinase-like_dom_sf"/>
</dbReference>
<dbReference type="SUPFAM" id="SSF56112">
    <property type="entry name" value="Protein kinase-like (PK-like)"/>
    <property type="match status" value="1"/>
</dbReference>
<gene>
    <name evidence="2" type="ORF">B9Z19DRAFT_948189</name>
</gene>
<dbReference type="STRING" id="42251.A0A2T6ZRH4"/>
<dbReference type="SMART" id="SM00587">
    <property type="entry name" value="CHK"/>
    <property type="match status" value="1"/>
</dbReference>
<protein>
    <submittedName>
        <fullName evidence="2">Kinase-like domain-containing protein</fullName>
    </submittedName>
</protein>
<dbReference type="Gene3D" id="3.90.1200.10">
    <property type="match status" value="1"/>
</dbReference>
<dbReference type="EMBL" id="NESQ01000130">
    <property type="protein sequence ID" value="PUU78067.1"/>
    <property type="molecule type" value="Genomic_DNA"/>
</dbReference>
<keyword evidence="3" id="KW-1185">Reference proteome</keyword>
<feature type="domain" description="CHK kinase-like" evidence="1">
    <location>
        <begin position="89"/>
        <end position="279"/>
    </location>
</feature>
<evidence type="ECO:0000313" key="2">
    <source>
        <dbReference type="EMBL" id="PUU78067.1"/>
    </source>
</evidence>
<feature type="non-terminal residue" evidence="2">
    <location>
        <position position="1"/>
    </location>
</feature>